<feature type="transmembrane region" description="Helical" evidence="1">
    <location>
        <begin position="155"/>
        <end position="174"/>
    </location>
</feature>
<keyword evidence="1" id="KW-0472">Membrane</keyword>
<keyword evidence="1" id="KW-1133">Transmembrane helix</keyword>
<feature type="transmembrane region" description="Helical" evidence="1">
    <location>
        <begin position="7"/>
        <end position="28"/>
    </location>
</feature>
<organism evidence="2 3">
    <name type="scientific">Paramecium primaurelia</name>
    <dbReference type="NCBI Taxonomy" id="5886"/>
    <lineage>
        <taxon>Eukaryota</taxon>
        <taxon>Sar</taxon>
        <taxon>Alveolata</taxon>
        <taxon>Ciliophora</taxon>
        <taxon>Intramacronucleata</taxon>
        <taxon>Oligohymenophorea</taxon>
        <taxon>Peniculida</taxon>
        <taxon>Parameciidae</taxon>
        <taxon>Paramecium</taxon>
    </lineage>
</organism>
<feature type="transmembrane region" description="Helical" evidence="1">
    <location>
        <begin position="79"/>
        <end position="99"/>
    </location>
</feature>
<gene>
    <name evidence="2" type="ORF">PPRIM_AZ9-3.1.T0900214</name>
</gene>
<dbReference type="EMBL" id="CAJJDM010000093">
    <property type="protein sequence ID" value="CAD8092492.1"/>
    <property type="molecule type" value="Genomic_DNA"/>
</dbReference>
<feature type="transmembrane region" description="Helical" evidence="1">
    <location>
        <begin position="126"/>
        <end position="143"/>
    </location>
</feature>
<accession>A0A8S1NK65</accession>
<reference evidence="2" key="1">
    <citation type="submission" date="2021-01" db="EMBL/GenBank/DDBJ databases">
        <authorList>
            <consortium name="Genoscope - CEA"/>
            <person name="William W."/>
        </authorList>
    </citation>
    <scope>NUCLEOTIDE SEQUENCE</scope>
</reference>
<dbReference type="OMA" id="ISGWAIQ"/>
<protein>
    <submittedName>
        <fullName evidence="2">Uncharacterized protein</fullName>
    </submittedName>
</protein>
<dbReference type="AlphaFoldDB" id="A0A8S1NK65"/>
<evidence type="ECO:0000256" key="1">
    <source>
        <dbReference type="SAM" id="Phobius"/>
    </source>
</evidence>
<keyword evidence="1" id="KW-0812">Transmembrane</keyword>
<name>A0A8S1NK65_PARPR</name>
<sequence length="193" mass="23156">MKINIEIILIYNILRVIGWIQVIIFLVYQTSLELEDITTITNLVRWLIWAKMLEIIFIKPNEIFDQRNFVKYQSYLTRLLCVYYLMTPGLCFCSFRNTISGWAIQEIFDSIYHIGKSDLTTQIKNTLTYFLIPYTALGMYRILNRVIEKNMDNIIIYRTIQIVLILFAMHHLYFNFKNNNIKKFNKSKLKKNI</sequence>
<comment type="caution">
    <text evidence="2">The sequence shown here is derived from an EMBL/GenBank/DDBJ whole genome shotgun (WGS) entry which is preliminary data.</text>
</comment>
<evidence type="ECO:0000313" key="2">
    <source>
        <dbReference type="EMBL" id="CAD8092492.1"/>
    </source>
</evidence>
<proteinExistence type="predicted"/>
<dbReference type="Proteomes" id="UP000688137">
    <property type="component" value="Unassembled WGS sequence"/>
</dbReference>
<keyword evidence="3" id="KW-1185">Reference proteome</keyword>
<evidence type="ECO:0000313" key="3">
    <source>
        <dbReference type="Proteomes" id="UP000688137"/>
    </source>
</evidence>